<evidence type="ECO:0000259" key="15">
    <source>
        <dbReference type="Pfam" id="PF00294"/>
    </source>
</evidence>
<dbReference type="RefSeq" id="WP_102552447.1">
    <property type="nucleotide sequence ID" value="NZ_MCZF01000121.1"/>
</dbReference>
<keyword evidence="3" id="KW-0547">Nucleotide-binding</keyword>
<evidence type="ECO:0000256" key="1">
    <source>
        <dbReference type="ARBA" id="ARBA00010688"/>
    </source>
</evidence>
<dbReference type="GO" id="GO:0005829">
    <property type="term" value="C:cytosol"/>
    <property type="evidence" value="ECO:0007669"/>
    <property type="project" value="TreeGrafter"/>
</dbReference>
<evidence type="ECO:0000256" key="10">
    <source>
        <dbReference type="ARBA" id="ARBA00054997"/>
    </source>
</evidence>
<comment type="caution">
    <text evidence="16">The sequence shown here is derived from an EMBL/GenBank/DDBJ whole genome shotgun (WGS) entry which is preliminary data.</text>
</comment>
<evidence type="ECO:0000256" key="13">
    <source>
        <dbReference type="ARBA" id="ARBA00075711"/>
    </source>
</evidence>
<dbReference type="CDD" id="cd01166">
    <property type="entry name" value="KdgK"/>
    <property type="match status" value="1"/>
</dbReference>
<evidence type="ECO:0000256" key="11">
    <source>
        <dbReference type="ARBA" id="ARBA00066369"/>
    </source>
</evidence>
<protein>
    <recommendedName>
        <fullName evidence="12">2-dehydro-3-deoxygluconokinase</fullName>
        <ecNumber evidence="11">2.7.1.45</ecNumber>
    </recommendedName>
    <alternativeName>
        <fullName evidence="13">2-keto-3-deoxygluconokinase</fullName>
    </alternativeName>
    <alternativeName>
        <fullName evidence="14">3-deoxy-2-oxo-D-gluconate kinase</fullName>
    </alternativeName>
    <alternativeName>
        <fullName evidence="8">KDG kinase</fullName>
    </alternativeName>
</protein>
<evidence type="ECO:0000256" key="5">
    <source>
        <dbReference type="ARBA" id="ARBA00022840"/>
    </source>
</evidence>
<dbReference type="InterPro" id="IPR050306">
    <property type="entry name" value="PfkB_Carbo_kinase"/>
</dbReference>
<feature type="domain" description="Carbohydrate kinase PfkB" evidence="15">
    <location>
        <begin position="1"/>
        <end position="308"/>
    </location>
</feature>
<organism evidence="16 17">
    <name type="scientific">Vibrio splendidus</name>
    <dbReference type="NCBI Taxonomy" id="29497"/>
    <lineage>
        <taxon>Bacteria</taxon>
        <taxon>Pseudomonadati</taxon>
        <taxon>Pseudomonadota</taxon>
        <taxon>Gammaproteobacteria</taxon>
        <taxon>Vibrionales</taxon>
        <taxon>Vibrionaceae</taxon>
        <taxon>Vibrio</taxon>
    </lineage>
</organism>
<evidence type="ECO:0000256" key="14">
    <source>
        <dbReference type="ARBA" id="ARBA00080545"/>
    </source>
</evidence>
<evidence type="ECO:0000256" key="3">
    <source>
        <dbReference type="ARBA" id="ARBA00022741"/>
    </source>
</evidence>
<evidence type="ECO:0000256" key="9">
    <source>
        <dbReference type="ARBA" id="ARBA00050729"/>
    </source>
</evidence>
<dbReference type="Pfam" id="PF00294">
    <property type="entry name" value="PfkB"/>
    <property type="match status" value="1"/>
</dbReference>
<dbReference type="EMBL" id="MCZF01000121">
    <property type="protein sequence ID" value="PMM53080.1"/>
    <property type="molecule type" value="Genomic_DNA"/>
</dbReference>
<keyword evidence="4 16" id="KW-0418">Kinase</keyword>
<dbReference type="InterPro" id="IPR011611">
    <property type="entry name" value="PfkB_dom"/>
</dbReference>
<evidence type="ECO:0000256" key="2">
    <source>
        <dbReference type="ARBA" id="ARBA00022679"/>
    </source>
</evidence>
<dbReference type="GO" id="GO:0006974">
    <property type="term" value="P:DNA damage response"/>
    <property type="evidence" value="ECO:0007669"/>
    <property type="project" value="TreeGrafter"/>
</dbReference>
<dbReference type="InterPro" id="IPR029056">
    <property type="entry name" value="Ribokinase-like"/>
</dbReference>
<name>A0A2N7JQW2_VIBSP</name>
<dbReference type="PROSITE" id="PS00584">
    <property type="entry name" value="PFKB_KINASES_2"/>
    <property type="match status" value="1"/>
</dbReference>
<evidence type="ECO:0000313" key="17">
    <source>
        <dbReference type="Proteomes" id="UP000235533"/>
    </source>
</evidence>
<dbReference type="Proteomes" id="UP000235533">
    <property type="component" value="Unassembled WGS sequence"/>
</dbReference>
<gene>
    <name evidence="16" type="ORF">BCT54_23125</name>
</gene>
<accession>A0A2N7JQW2</accession>
<dbReference type="PANTHER" id="PTHR43085:SF15">
    <property type="entry name" value="2-DEHYDRO-3-DEOXYGLUCONOKINASE"/>
    <property type="match status" value="1"/>
</dbReference>
<dbReference type="SUPFAM" id="SSF53613">
    <property type="entry name" value="Ribokinase-like"/>
    <property type="match status" value="1"/>
</dbReference>
<comment type="catalytic activity">
    <reaction evidence="9">
        <text>2-dehydro-3-deoxy-D-gluconate + ATP = 2-dehydro-3-deoxy-6-phospho-D-gluconate + ADP + H(+)</text>
        <dbReference type="Rhea" id="RHEA:14797"/>
        <dbReference type="ChEBI" id="CHEBI:15378"/>
        <dbReference type="ChEBI" id="CHEBI:30616"/>
        <dbReference type="ChEBI" id="CHEBI:57569"/>
        <dbReference type="ChEBI" id="CHEBI:57990"/>
        <dbReference type="ChEBI" id="CHEBI:456216"/>
        <dbReference type="EC" id="2.7.1.45"/>
    </reaction>
</comment>
<dbReference type="AlphaFoldDB" id="A0A2N7JQW2"/>
<reference evidence="17" key="1">
    <citation type="submission" date="2016-07" db="EMBL/GenBank/DDBJ databases">
        <title>Nontailed viruses are major unrecognized killers of bacteria in the ocean.</title>
        <authorList>
            <person name="Kauffman K."/>
            <person name="Hussain F."/>
            <person name="Yang J."/>
            <person name="Arevalo P."/>
            <person name="Brown J."/>
            <person name="Cutler M."/>
            <person name="Kelly L."/>
            <person name="Polz M.F."/>
        </authorList>
    </citation>
    <scope>NUCLEOTIDE SEQUENCE [LARGE SCALE GENOMIC DNA]</scope>
    <source>
        <strain evidence="17">10N.261.48.B5</strain>
    </source>
</reference>
<evidence type="ECO:0000256" key="6">
    <source>
        <dbReference type="ARBA" id="ARBA00023277"/>
    </source>
</evidence>
<keyword evidence="6" id="KW-0119">Carbohydrate metabolism</keyword>
<evidence type="ECO:0000313" key="16">
    <source>
        <dbReference type="EMBL" id="PMM53080.1"/>
    </source>
</evidence>
<evidence type="ECO:0000256" key="12">
    <source>
        <dbReference type="ARBA" id="ARBA00067931"/>
    </source>
</evidence>
<dbReference type="PANTHER" id="PTHR43085">
    <property type="entry name" value="HEXOKINASE FAMILY MEMBER"/>
    <property type="match status" value="1"/>
</dbReference>
<proteinExistence type="inferred from homology"/>
<comment type="similarity">
    <text evidence="1">Belongs to the carbohydrate kinase PfkB family.</text>
</comment>
<comment type="function">
    <text evidence="10">Catalyzes the phosphorylation of 2-keto-3-deoxygluconate (KDG) to produce 2-keto-3-deoxy-6-phosphogluconate (KDPG).</text>
</comment>
<dbReference type="EC" id="2.7.1.45" evidence="11"/>
<evidence type="ECO:0000256" key="4">
    <source>
        <dbReference type="ARBA" id="ARBA00022777"/>
    </source>
</evidence>
<comment type="pathway">
    <text evidence="7">Carbohydrate acid metabolism; 2-dehydro-3-deoxy-D-gluconate degradation; D-glyceraldehyde 3-phosphate and pyruvate from 2-dehydro-3-deoxy-D-gluconate: step 1/2.</text>
</comment>
<dbReference type="GO" id="GO:0019698">
    <property type="term" value="P:D-galacturonate catabolic process"/>
    <property type="evidence" value="ECO:0007669"/>
    <property type="project" value="TreeGrafter"/>
</dbReference>
<evidence type="ECO:0000256" key="7">
    <source>
        <dbReference type="ARBA" id="ARBA00043951"/>
    </source>
</evidence>
<dbReference type="GO" id="GO:0042840">
    <property type="term" value="P:D-glucuronate catabolic process"/>
    <property type="evidence" value="ECO:0007669"/>
    <property type="project" value="TreeGrafter"/>
</dbReference>
<dbReference type="InterPro" id="IPR002173">
    <property type="entry name" value="Carboh/pur_kinase_PfkB_CS"/>
</dbReference>
<keyword evidence="5" id="KW-0067">ATP-binding</keyword>
<dbReference type="GO" id="GO:0008673">
    <property type="term" value="F:2-dehydro-3-deoxygluconokinase activity"/>
    <property type="evidence" value="ECO:0007669"/>
    <property type="project" value="UniProtKB-EC"/>
</dbReference>
<sequence length="318" mass="34947">MSHIAIIGECMIELNGAPFGTMQQTYGGDTLNAAVYLNRSATSHSSSTNTPRIRTSYVTALGADSISQEILKRWQDEGLSTDLVLIDEQRSLGLYLIQLDDVGERTFLYWRNDSAARYMVQHPDFDKITAQLCDVDMVFLSGISLAILPHSDQLKLLTIIQGLRERGVTIAFDSNYRPKLWDSQDATKEAYQLAYKTTDIALVTFDDEQLLWGDTTPQDTIRRLHSLGVKTVVVKLGAEGCLISENPENEPVKITTTPVETVVDSTSAGDSFNGGFLSCYLAGGSIEEACHQGNALARLVIQHHGAIIQKSITDTLSN</sequence>
<evidence type="ECO:0000256" key="8">
    <source>
        <dbReference type="ARBA" id="ARBA00044254"/>
    </source>
</evidence>
<dbReference type="GO" id="GO:0005524">
    <property type="term" value="F:ATP binding"/>
    <property type="evidence" value="ECO:0007669"/>
    <property type="project" value="UniProtKB-KW"/>
</dbReference>
<dbReference type="FunFam" id="3.40.1190.20:FF:000011">
    <property type="entry name" value="2-dehydro-3-deoxygluconokinase, putative"/>
    <property type="match status" value="1"/>
</dbReference>
<keyword evidence="2" id="KW-0808">Transferase</keyword>
<dbReference type="Gene3D" id="3.40.1190.20">
    <property type="match status" value="1"/>
</dbReference>